<name>A0A444BAW9_9MICO</name>
<gene>
    <name evidence="1" type="ORF">CWN80_00780</name>
</gene>
<dbReference type="OrthoDB" id="4866629at2"/>
<dbReference type="AlphaFoldDB" id="A0A444BAW9"/>
<dbReference type="EMBL" id="PIPF01000001">
    <property type="protein sequence ID" value="RWU85558.1"/>
    <property type="molecule type" value="Genomic_DNA"/>
</dbReference>
<organism evidence="1 2">
    <name type="scientific">Janibacter hoylei PVAS-1</name>
    <dbReference type="NCBI Taxonomy" id="1210046"/>
    <lineage>
        <taxon>Bacteria</taxon>
        <taxon>Bacillati</taxon>
        <taxon>Actinomycetota</taxon>
        <taxon>Actinomycetes</taxon>
        <taxon>Micrococcales</taxon>
        <taxon>Intrasporangiaceae</taxon>
        <taxon>Janibacter</taxon>
    </lineage>
</organism>
<dbReference type="RefSeq" id="WP_051987907.1">
    <property type="nucleotide sequence ID" value="NZ_ALWX01000022.1"/>
</dbReference>
<evidence type="ECO:0000313" key="2">
    <source>
        <dbReference type="Proteomes" id="UP000288711"/>
    </source>
</evidence>
<sequence length="218" mass="23442">MTHLEPFGYKTAWLAVLDRSQAQVAEALGLTGGRNVSGGEAAEAFDEVGLLPPVPGVDGRWTLAVSSDLADISATRLASLSALLGTRVQAFASHRVVEAHRWLLADRGRLLRHVEVVGESGELVWAGVSTPTETGLGLPVLEEITDEEARFQVVLDVNEETVMAVARGWSIDPTTLSGEVPGHALLFDDVDEGPPPPAQVEAPSRTPWLWSKLVRRRT</sequence>
<reference evidence="1 2" key="1">
    <citation type="journal article" date="2009" name="Int. J. Syst. Evol. Microbiol.">
        <title>Janibacter hoylei sp. nov., Bacillus isronensis sp. nov. and Bacillus aryabhattai sp. nov., isolated from cryotubes used for collecting air from the upper atmosphere.</title>
        <authorList>
            <person name="Shivaji S."/>
            <person name="Chaturvedi P."/>
            <person name="Begum Z."/>
            <person name="Pindi P.K."/>
            <person name="Manorama R."/>
            <person name="Padmanaban D.A."/>
            <person name="Shouche Y.S."/>
            <person name="Pawar S."/>
            <person name="Vaishampayan P."/>
            <person name="Dutt C.B."/>
            <person name="Datta G.N."/>
            <person name="Manchanda R.K."/>
            <person name="Rao U.R."/>
            <person name="Bhargava P.M."/>
            <person name="Narlikar J.V."/>
        </authorList>
    </citation>
    <scope>NUCLEOTIDE SEQUENCE [LARGE SCALE GENOMIC DNA]</scope>
    <source>
        <strain evidence="1 2">PVAS-1</strain>
    </source>
</reference>
<proteinExistence type="predicted"/>
<evidence type="ECO:0000313" key="1">
    <source>
        <dbReference type="EMBL" id="RWU85558.1"/>
    </source>
</evidence>
<protein>
    <submittedName>
        <fullName evidence="1">Uncharacterized protein</fullName>
    </submittedName>
</protein>
<dbReference type="Proteomes" id="UP000288711">
    <property type="component" value="Unassembled WGS sequence"/>
</dbReference>
<accession>A0A444BAW9</accession>
<comment type="caution">
    <text evidence="1">The sequence shown here is derived from an EMBL/GenBank/DDBJ whole genome shotgun (WGS) entry which is preliminary data.</text>
</comment>
<keyword evidence="2" id="KW-1185">Reference proteome</keyword>